<feature type="compositionally biased region" description="Basic and acidic residues" evidence="1">
    <location>
        <begin position="282"/>
        <end position="295"/>
    </location>
</feature>
<evidence type="ECO:0000313" key="3">
    <source>
        <dbReference type="Proteomes" id="UP001187192"/>
    </source>
</evidence>
<feature type="compositionally biased region" description="Basic and acidic residues" evidence="1">
    <location>
        <begin position="65"/>
        <end position="74"/>
    </location>
</feature>
<accession>A0AA88A2Z7</accession>
<comment type="caution">
    <text evidence="2">The sequence shown here is derived from an EMBL/GenBank/DDBJ whole genome shotgun (WGS) entry which is preliminary data.</text>
</comment>
<feature type="region of interest" description="Disordered" evidence="1">
    <location>
        <begin position="160"/>
        <end position="201"/>
    </location>
</feature>
<dbReference type="EMBL" id="BTGU01000028">
    <property type="protein sequence ID" value="GMN48599.1"/>
    <property type="molecule type" value="Genomic_DNA"/>
</dbReference>
<feature type="region of interest" description="Disordered" evidence="1">
    <location>
        <begin position="1"/>
        <end position="116"/>
    </location>
</feature>
<reference evidence="2" key="1">
    <citation type="submission" date="2023-07" db="EMBL/GenBank/DDBJ databases">
        <title>draft genome sequence of fig (Ficus carica).</title>
        <authorList>
            <person name="Takahashi T."/>
            <person name="Nishimura K."/>
        </authorList>
    </citation>
    <scope>NUCLEOTIDE SEQUENCE</scope>
</reference>
<sequence>MARLHKLAKAGDRCKGKAGTSVAAPSSRVVVPPTAPVTRPSDRPETRVSRLKENRPTVAVPTTRSHQEDLRPRDNTPTASGAEPIRRKSSAQKALVSKFDDKLTSEVAESPRRSDPIIAFDDCADKLIKALCLAFSKSAAARGYANRMEEAVSLAEAEDRRVRDAEKKAEDKAKAAEEKVKAAEERAKDAEKKTSEAEATCRKVEDALRKAESDLASARSEYARYIQVPLPAAIEDAWQQAVEDFMQSEDFNSRLVAEYKKGMQDMKAGFVLTNPTVSGETAAKEEGVREVKEEEVTGAARVPEDVVVLDEPEQLAASEQPTNVVPDARASHYTLPDQLE</sequence>
<dbReference type="Proteomes" id="UP001187192">
    <property type="component" value="Unassembled WGS sequence"/>
</dbReference>
<name>A0AA88A2Z7_FICCA</name>
<gene>
    <name evidence="2" type="ORF">TIFTF001_017760</name>
</gene>
<feature type="compositionally biased region" description="Basic and acidic residues" evidence="1">
    <location>
        <begin position="98"/>
        <end position="115"/>
    </location>
</feature>
<organism evidence="2 3">
    <name type="scientific">Ficus carica</name>
    <name type="common">Common fig</name>
    <dbReference type="NCBI Taxonomy" id="3494"/>
    <lineage>
        <taxon>Eukaryota</taxon>
        <taxon>Viridiplantae</taxon>
        <taxon>Streptophyta</taxon>
        <taxon>Embryophyta</taxon>
        <taxon>Tracheophyta</taxon>
        <taxon>Spermatophyta</taxon>
        <taxon>Magnoliopsida</taxon>
        <taxon>eudicotyledons</taxon>
        <taxon>Gunneridae</taxon>
        <taxon>Pentapetalae</taxon>
        <taxon>rosids</taxon>
        <taxon>fabids</taxon>
        <taxon>Rosales</taxon>
        <taxon>Moraceae</taxon>
        <taxon>Ficeae</taxon>
        <taxon>Ficus</taxon>
    </lineage>
</organism>
<feature type="region of interest" description="Disordered" evidence="1">
    <location>
        <begin position="280"/>
        <end position="340"/>
    </location>
</feature>
<dbReference type="AlphaFoldDB" id="A0AA88A2Z7"/>
<dbReference type="SUPFAM" id="SSF57997">
    <property type="entry name" value="Tropomyosin"/>
    <property type="match status" value="1"/>
</dbReference>
<evidence type="ECO:0000256" key="1">
    <source>
        <dbReference type="SAM" id="MobiDB-lite"/>
    </source>
</evidence>
<keyword evidence="3" id="KW-1185">Reference proteome</keyword>
<feature type="compositionally biased region" description="Basic and acidic residues" evidence="1">
    <location>
        <begin position="40"/>
        <end position="55"/>
    </location>
</feature>
<proteinExistence type="predicted"/>
<dbReference type="Gene3D" id="1.20.5.170">
    <property type="match status" value="1"/>
</dbReference>
<feature type="compositionally biased region" description="Low complexity" evidence="1">
    <location>
        <begin position="20"/>
        <end position="39"/>
    </location>
</feature>
<protein>
    <submittedName>
        <fullName evidence="2">Uncharacterized protein</fullName>
    </submittedName>
</protein>
<evidence type="ECO:0000313" key="2">
    <source>
        <dbReference type="EMBL" id="GMN48599.1"/>
    </source>
</evidence>